<organism evidence="1 2">
    <name type="scientific">Thalictrum thalictroides</name>
    <name type="common">Rue-anemone</name>
    <name type="synonym">Anemone thalictroides</name>
    <dbReference type="NCBI Taxonomy" id="46969"/>
    <lineage>
        <taxon>Eukaryota</taxon>
        <taxon>Viridiplantae</taxon>
        <taxon>Streptophyta</taxon>
        <taxon>Embryophyta</taxon>
        <taxon>Tracheophyta</taxon>
        <taxon>Spermatophyta</taxon>
        <taxon>Magnoliopsida</taxon>
        <taxon>Ranunculales</taxon>
        <taxon>Ranunculaceae</taxon>
        <taxon>Thalictroideae</taxon>
        <taxon>Thalictrum</taxon>
    </lineage>
</organism>
<dbReference type="Proteomes" id="UP000554482">
    <property type="component" value="Unassembled WGS sequence"/>
</dbReference>
<dbReference type="OrthoDB" id="21573at2759"/>
<accession>A0A7J6X5N7</accession>
<sequence length="107" mass="12657">MVIWSRIRYSRIETLTNQCKRHYYVSSSIHFPANHIITTTTTDFTNTRVSQYQNISFFNRNELYGSIRFFAAPVFANQQKAEKKVEEGRRMNDKIKAEFVRLVIDDG</sequence>
<comment type="caution">
    <text evidence="1">The sequence shown here is derived from an EMBL/GenBank/DDBJ whole genome shotgun (WGS) entry which is preliminary data.</text>
</comment>
<reference evidence="1 2" key="1">
    <citation type="submission" date="2020-06" db="EMBL/GenBank/DDBJ databases">
        <title>Transcriptomic and genomic resources for Thalictrum thalictroides and T. hernandezii: Facilitating candidate gene discovery in an emerging model plant lineage.</title>
        <authorList>
            <person name="Arias T."/>
            <person name="Riano-Pachon D.M."/>
            <person name="Di Stilio V.S."/>
        </authorList>
    </citation>
    <scope>NUCLEOTIDE SEQUENCE [LARGE SCALE GENOMIC DNA]</scope>
    <source>
        <strain evidence="2">cv. WT478/WT964</strain>
        <tissue evidence="1">Leaves</tissue>
    </source>
</reference>
<dbReference type="AlphaFoldDB" id="A0A7J6X5N7"/>
<name>A0A7J6X5N7_THATH</name>
<gene>
    <name evidence="1" type="ORF">FRX31_005288</name>
</gene>
<evidence type="ECO:0000313" key="1">
    <source>
        <dbReference type="EMBL" id="KAF5205126.1"/>
    </source>
</evidence>
<protein>
    <submittedName>
        <fullName evidence="1">Uncharacterized protein</fullName>
    </submittedName>
</protein>
<keyword evidence="2" id="KW-1185">Reference proteome</keyword>
<evidence type="ECO:0000313" key="2">
    <source>
        <dbReference type="Proteomes" id="UP000554482"/>
    </source>
</evidence>
<dbReference type="EMBL" id="JABWDY010004488">
    <property type="protein sequence ID" value="KAF5205126.1"/>
    <property type="molecule type" value="Genomic_DNA"/>
</dbReference>
<proteinExistence type="predicted"/>